<dbReference type="InterPro" id="IPR036735">
    <property type="entry name" value="NGN_dom_sf"/>
</dbReference>
<evidence type="ECO:0000256" key="7">
    <source>
        <dbReference type="RuleBase" id="RU000538"/>
    </source>
</evidence>
<evidence type="ECO:0000313" key="11">
    <source>
        <dbReference type="Proteomes" id="UP000241434"/>
    </source>
</evidence>
<dbReference type="RefSeq" id="WP_106777202.1">
    <property type="nucleotide sequence ID" value="NZ_JBGGGQ010000004.1"/>
</dbReference>
<evidence type="ECO:0000256" key="5">
    <source>
        <dbReference type="HAMAP-Rule" id="MF_00948"/>
    </source>
</evidence>
<dbReference type="Pfam" id="PF00467">
    <property type="entry name" value="KOW"/>
    <property type="match status" value="1"/>
</dbReference>
<dbReference type="CDD" id="cd06091">
    <property type="entry name" value="KOW_NusG"/>
    <property type="match status" value="1"/>
</dbReference>
<accession>A0A2P7PZJ8</accession>
<evidence type="ECO:0000259" key="9">
    <source>
        <dbReference type="SMART" id="SM00739"/>
    </source>
</evidence>
<dbReference type="InterPro" id="IPR014722">
    <property type="entry name" value="Rib_uL2_dom2"/>
</dbReference>
<keyword evidence="3 5" id="KW-0805">Transcription regulation</keyword>
<keyword evidence="11" id="KW-1185">Reference proteome</keyword>
<dbReference type="Proteomes" id="UP000241434">
    <property type="component" value="Unassembled WGS sequence"/>
</dbReference>
<dbReference type="InterPro" id="IPR008991">
    <property type="entry name" value="Translation_prot_SH3-like_sf"/>
</dbReference>
<dbReference type="SMART" id="SM00738">
    <property type="entry name" value="NGN"/>
    <property type="match status" value="1"/>
</dbReference>
<dbReference type="PRINTS" id="PR00338">
    <property type="entry name" value="NUSGTNSCPFCT"/>
</dbReference>
<dbReference type="EMBL" id="JYGE01000006">
    <property type="protein sequence ID" value="PSJ31122.1"/>
    <property type="molecule type" value="Genomic_DNA"/>
</dbReference>
<gene>
    <name evidence="5" type="primary">nusG</name>
    <name evidence="10" type="ORF">UF10_07580</name>
</gene>
<dbReference type="CDD" id="cd09891">
    <property type="entry name" value="NGN_Bact_1"/>
    <property type="match status" value="1"/>
</dbReference>
<dbReference type="Pfam" id="PF02357">
    <property type="entry name" value="NusG"/>
    <property type="match status" value="1"/>
</dbReference>
<evidence type="ECO:0000313" key="10">
    <source>
        <dbReference type="EMBL" id="PSJ31122.1"/>
    </source>
</evidence>
<dbReference type="GO" id="GO:0031564">
    <property type="term" value="P:transcription antitermination"/>
    <property type="evidence" value="ECO:0007669"/>
    <property type="project" value="UniProtKB-UniRule"/>
</dbReference>
<dbReference type="OrthoDB" id="9809075at2"/>
<feature type="domain" description="NusG-like N-terminal" evidence="8">
    <location>
        <begin position="6"/>
        <end position="115"/>
    </location>
</feature>
<protein>
    <recommendedName>
        <fullName evidence="5 6">Transcription termination/antitermination protein NusG</fullName>
    </recommendedName>
</protein>
<comment type="similarity">
    <text evidence="5 7">Belongs to the NusG family.</text>
</comment>
<dbReference type="FunFam" id="3.30.70.940:FF:000002">
    <property type="entry name" value="Transcription termination/antitermination protein NusG"/>
    <property type="match status" value="1"/>
</dbReference>
<name>A0A2P7PZJ8_9FIRM</name>
<keyword evidence="1 5" id="KW-0806">Transcription termination</keyword>
<feature type="domain" description="KOW" evidence="9">
    <location>
        <begin position="126"/>
        <end position="153"/>
    </location>
</feature>
<evidence type="ECO:0000256" key="6">
    <source>
        <dbReference type="NCBIfam" id="TIGR00922"/>
    </source>
</evidence>
<dbReference type="InterPro" id="IPR005824">
    <property type="entry name" value="KOW"/>
</dbReference>
<proteinExistence type="inferred from homology"/>
<comment type="caution">
    <text evidence="10">The sequence shown here is derived from an EMBL/GenBank/DDBJ whole genome shotgun (WGS) entry which is preliminary data.</text>
</comment>
<dbReference type="InterPro" id="IPR043425">
    <property type="entry name" value="NusG-like"/>
</dbReference>
<dbReference type="Gene3D" id="3.30.70.940">
    <property type="entry name" value="NusG, N-terminal domain"/>
    <property type="match status" value="1"/>
</dbReference>
<dbReference type="SUPFAM" id="SSF82679">
    <property type="entry name" value="N-utilization substance G protein NusG, N-terminal domain"/>
    <property type="match status" value="1"/>
</dbReference>
<dbReference type="InterPro" id="IPR047050">
    <property type="entry name" value="NGN"/>
</dbReference>
<dbReference type="InterPro" id="IPR001062">
    <property type="entry name" value="Transcrpt_antiterm_NusG"/>
</dbReference>
<dbReference type="HAMAP" id="MF_00948">
    <property type="entry name" value="NusG"/>
    <property type="match status" value="1"/>
</dbReference>
<sequence length="180" mass="20148">MSEERSKRWYVVHTYSGHENKVKTTIENTVKNRGMEDIIELVVVPTEDVVTTTKTGKEKISQRKIFPSYVIVKMEMTDESWYIVRNTKGVTGFVGPGSKPVPLTEDEVFNMGIELPSDKIVSGDVDLNPGDAVRVISGAFVDNIGEVEDINIEKREVKVYVNAFGRKALVTLGLENIEKV</sequence>
<reference evidence="10" key="1">
    <citation type="thesis" date="2015" institute="Rutgers" country="The State University of New Jersey, 14 College Farm Rd., New Brunswick, NJ, USA">
        <title>Ammonia toxicity in bacteria and its implications for treatment of and resource recovery from highly nitrogenous organic wastes.</title>
        <authorList>
            <person name="Luther A.K."/>
        </authorList>
    </citation>
    <scope>NUCLEOTIDE SEQUENCE</scope>
    <source>
        <strain evidence="10">RT-10B</strain>
    </source>
</reference>
<dbReference type="SUPFAM" id="SSF50104">
    <property type="entry name" value="Translation proteins SH3-like domain"/>
    <property type="match status" value="1"/>
</dbReference>
<organism evidence="10 11">
    <name type="scientific">Peptostreptococcus russellii</name>
    <dbReference type="NCBI Taxonomy" id="215200"/>
    <lineage>
        <taxon>Bacteria</taxon>
        <taxon>Bacillati</taxon>
        <taxon>Bacillota</taxon>
        <taxon>Clostridia</taxon>
        <taxon>Peptostreptococcales</taxon>
        <taxon>Peptostreptococcaceae</taxon>
        <taxon>Peptostreptococcus</taxon>
    </lineage>
</organism>
<keyword evidence="2 5" id="KW-0889">Transcription antitermination</keyword>
<evidence type="ECO:0000256" key="2">
    <source>
        <dbReference type="ARBA" id="ARBA00022814"/>
    </source>
</evidence>
<dbReference type="AlphaFoldDB" id="A0A2P7PZJ8"/>
<comment type="function">
    <text evidence="5 7">Participates in transcription elongation, termination and antitermination.</text>
</comment>
<dbReference type="NCBIfam" id="TIGR00922">
    <property type="entry name" value="nusG"/>
    <property type="match status" value="1"/>
</dbReference>
<keyword evidence="4 5" id="KW-0804">Transcription</keyword>
<dbReference type="GO" id="GO:0032784">
    <property type="term" value="P:regulation of DNA-templated transcription elongation"/>
    <property type="evidence" value="ECO:0007669"/>
    <property type="project" value="InterPro"/>
</dbReference>
<dbReference type="PANTHER" id="PTHR30265">
    <property type="entry name" value="RHO-INTERACTING TRANSCRIPTION TERMINATION FACTOR NUSG"/>
    <property type="match status" value="1"/>
</dbReference>
<dbReference type="GO" id="GO:0006354">
    <property type="term" value="P:DNA-templated transcription elongation"/>
    <property type="evidence" value="ECO:0007669"/>
    <property type="project" value="UniProtKB-UniRule"/>
</dbReference>
<dbReference type="Gene3D" id="2.30.30.30">
    <property type="match status" value="1"/>
</dbReference>
<dbReference type="InterPro" id="IPR006645">
    <property type="entry name" value="NGN-like_dom"/>
</dbReference>
<evidence type="ECO:0000256" key="1">
    <source>
        <dbReference type="ARBA" id="ARBA00022472"/>
    </source>
</evidence>
<dbReference type="GO" id="GO:0005829">
    <property type="term" value="C:cytosol"/>
    <property type="evidence" value="ECO:0007669"/>
    <property type="project" value="TreeGrafter"/>
</dbReference>
<evidence type="ECO:0000259" key="8">
    <source>
        <dbReference type="SMART" id="SM00738"/>
    </source>
</evidence>
<dbReference type="SMART" id="SM00739">
    <property type="entry name" value="KOW"/>
    <property type="match status" value="1"/>
</dbReference>
<evidence type="ECO:0000256" key="4">
    <source>
        <dbReference type="ARBA" id="ARBA00023163"/>
    </source>
</evidence>
<dbReference type="PANTHER" id="PTHR30265:SF2">
    <property type="entry name" value="TRANSCRIPTION TERMINATION_ANTITERMINATION PROTEIN NUSG"/>
    <property type="match status" value="1"/>
</dbReference>
<dbReference type="GO" id="GO:0006353">
    <property type="term" value="P:DNA-templated transcription termination"/>
    <property type="evidence" value="ECO:0007669"/>
    <property type="project" value="UniProtKB-UniRule"/>
</dbReference>
<evidence type="ECO:0000256" key="3">
    <source>
        <dbReference type="ARBA" id="ARBA00023015"/>
    </source>
</evidence>